<dbReference type="Gene3D" id="3.40.50.10490">
    <property type="entry name" value="Glucose-6-phosphate isomerase like protein, domain 1"/>
    <property type="match status" value="1"/>
</dbReference>
<proteinExistence type="predicted"/>
<gene>
    <name evidence="6" type="ordered locus">RSal33209_3514</name>
</gene>
<dbReference type="PROSITE" id="PS51464">
    <property type="entry name" value="SIS"/>
    <property type="match status" value="1"/>
</dbReference>
<dbReference type="PROSITE" id="PS51071">
    <property type="entry name" value="HTH_RPIR"/>
    <property type="match status" value="1"/>
</dbReference>
<feature type="domain" description="HTH rpiR-type" evidence="4">
    <location>
        <begin position="35"/>
        <end position="111"/>
    </location>
</feature>
<dbReference type="GO" id="GO:1901135">
    <property type="term" value="P:carbohydrate derivative metabolic process"/>
    <property type="evidence" value="ECO:0007669"/>
    <property type="project" value="InterPro"/>
</dbReference>
<evidence type="ECO:0000256" key="1">
    <source>
        <dbReference type="ARBA" id="ARBA00023015"/>
    </source>
</evidence>
<dbReference type="KEGG" id="rsa:RSal33209_3514"/>
<dbReference type="Proteomes" id="UP000002007">
    <property type="component" value="Chromosome"/>
</dbReference>
<dbReference type="PANTHER" id="PTHR30514">
    <property type="entry name" value="GLUCOKINASE"/>
    <property type="match status" value="1"/>
</dbReference>
<dbReference type="eggNOG" id="COG1737">
    <property type="taxonomic scope" value="Bacteria"/>
</dbReference>
<dbReference type="InterPro" id="IPR035472">
    <property type="entry name" value="RpiR-like_SIS"/>
</dbReference>
<name>A9WVK2_RENSM</name>
<keyword evidence="1" id="KW-0805">Transcription regulation</keyword>
<dbReference type="InterPro" id="IPR001347">
    <property type="entry name" value="SIS_dom"/>
</dbReference>
<dbReference type="STRING" id="288705.RSal33209_3514"/>
<evidence type="ECO:0000313" key="6">
    <source>
        <dbReference type="EMBL" id="ABY25223.1"/>
    </source>
</evidence>
<dbReference type="GO" id="GO:0003677">
    <property type="term" value="F:DNA binding"/>
    <property type="evidence" value="ECO:0007669"/>
    <property type="project" value="UniProtKB-KW"/>
</dbReference>
<feature type="domain" description="SIS" evidence="5">
    <location>
        <begin position="161"/>
        <end position="301"/>
    </location>
</feature>
<dbReference type="AlphaFoldDB" id="A9WVK2"/>
<keyword evidence="3" id="KW-0804">Transcription</keyword>
<dbReference type="InterPro" id="IPR009057">
    <property type="entry name" value="Homeodomain-like_sf"/>
</dbReference>
<dbReference type="SUPFAM" id="SSF53697">
    <property type="entry name" value="SIS domain"/>
    <property type="match status" value="1"/>
</dbReference>
<dbReference type="Gene3D" id="1.10.10.10">
    <property type="entry name" value="Winged helix-like DNA-binding domain superfamily/Winged helix DNA-binding domain"/>
    <property type="match status" value="1"/>
</dbReference>
<dbReference type="InterPro" id="IPR036388">
    <property type="entry name" value="WH-like_DNA-bd_sf"/>
</dbReference>
<keyword evidence="7" id="KW-1185">Reference proteome</keyword>
<dbReference type="InterPro" id="IPR047640">
    <property type="entry name" value="RpiR-like"/>
</dbReference>
<dbReference type="SUPFAM" id="SSF46689">
    <property type="entry name" value="Homeodomain-like"/>
    <property type="match status" value="1"/>
</dbReference>
<dbReference type="Pfam" id="PF01380">
    <property type="entry name" value="SIS"/>
    <property type="match status" value="1"/>
</dbReference>
<evidence type="ECO:0000313" key="7">
    <source>
        <dbReference type="Proteomes" id="UP000002007"/>
    </source>
</evidence>
<evidence type="ECO:0000256" key="2">
    <source>
        <dbReference type="ARBA" id="ARBA00023125"/>
    </source>
</evidence>
<keyword evidence="2" id="KW-0238">DNA-binding</keyword>
<dbReference type="GO" id="GO:0003700">
    <property type="term" value="F:DNA-binding transcription factor activity"/>
    <property type="evidence" value="ECO:0007669"/>
    <property type="project" value="InterPro"/>
</dbReference>
<organism evidence="6 7">
    <name type="scientific">Renibacterium salmoninarum (strain ATCC 33209 / DSM 20767 / JCM 11484 / NBRC 15589 / NCIMB 2235)</name>
    <dbReference type="NCBI Taxonomy" id="288705"/>
    <lineage>
        <taxon>Bacteria</taxon>
        <taxon>Bacillati</taxon>
        <taxon>Actinomycetota</taxon>
        <taxon>Actinomycetes</taxon>
        <taxon>Micrococcales</taxon>
        <taxon>Micrococcaceae</taxon>
        <taxon>Renibacterium</taxon>
    </lineage>
</organism>
<dbReference type="PANTHER" id="PTHR30514:SF1">
    <property type="entry name" value="HTH-TYPE TRANSCRIPTIONAL REGULATOR HEXR-RELATED"/>
    <property type="match status" value="1"/>
</dbReference>
<dbReference type="EMBL" id="CP000910">
    <property type="protein sequence ID" value="ABY25223.1"/>
    <property type="molecule type" value="Genomic_DNA"/>
</dbReference>
<accession>A9WVK2</accession>
<dbReference type="InterPro" id="IPR000281">
    <property type="entry name" value="HTH_RpiR"/>
</dbReference>
<dbReference type="Pfam" id="PF01418">
    <property type="entry name" value="HTH_6"/>
    <property type="match status" value="1"/>
</dbReference>
<dbReference type="InterPro" id="IPR046348">
    <property type="entry name" value="SIS_dom_sf"/>
</dbReference>
<dbReference type="HOGENOM" id="CLU_055769_0_1_11"/>
<dbReference type="CDD" id="cd05013">
    <property type="entry name" value="SIS_RpiR"/>
    <property type="match status" value="1"/>
</dbReference>
<evidence type="ECO:0000259" key="4">
    <source>
        <dbReference type="PROSITE" id="PS51071"/>
    </source>
</evidence>
<sequence>MYENSFPTTLICKKWIFIVDFEGSTATHFAVDSAVGVVNRLKAQLPEMSGAMSKIARYLIEKPLAPLELSIKELADETGTSAATVTRFCRLIGYTGYAPFRVGVASDLGRSDARESWKTDIGRAFGPDDSPRDVLSTLMNAHARSLQETAAVLDLRLMKNLARRIALSEHVDIYGIGGSAVMAKELQNRLYRIGIPCHHCTEVYAGLTSASLQNSQCIAIGISNTGRTEETIQMLRQAGLAGATTVALSNNPNSTLAESADFQITTSVHEQFLQPDDLSAKHVQLLAMDLLYLLLAQENFPRATSQLAASAMAVAPHRRPGRAISAAEHMARLTPHSVDRKRKNLA</sequence>
<reference evidence="7" key="1">
    <citation type="journal article" date="2008" name="J. Bacteriol.">
        <title>Genome sequence of the fish pathogen Renibacterium salmoninarum suggests reductive evolution away from an environmental Arthrobacter ancestor.</title>
        <authorList>
            <person name="Wiens G.D."/>
            <person name="Rockey D.D."/>
            <person name="Wu Z."/>
            <person name="Chang J."/>
            <person name="Levy R."/>
            <person name="Crane S."/>
            <person name="Chen D.S."/>
            <person name="Capri G.R."/>
            <person name="Burnett J.R."/>
            <person name="Sudheesh P.S."/>
            <person name="Schipma M.J."/>
            <person name="Burd H."/>
            <person name="Bhattacharyya A."/>
            <person name="Rhodes L.D."/>
            <person name="Kaul R."/>
            <person name="Strom M.S."/>
        </authorList>
    </citation>
    <scope>NUCLEOTIDE SEQUENCE [LARGE SCALE GENOMIC DNA]</scope>
    <source>
        <strain evidence="7">ATCC 33209 / DSM 20767 / JCM 11484 / NBRC 15589 / NCIMB 2235</strain>
    </source>
</reference>
<evidence type="ECO:0000256" key="3">
    <source>
        <dbReference type="ARBA" id="ARBA00023163"/>
    </source>
</evidence>
<protein>
    <submittedName>
        <fullName evidence="6">Transcriptional regulator, RpiR family</fullName>
    </submittedName>
</protein>
<dbReference type="GO" id="GO:0097367">
    <property type="term" value="F:carbohydrate derivative binding"/>
    <property type="evidence" value="ECO:0007669"/>
    <property type="project" value="InterPro"/>
</dbReference>
<evidence type="ECO:0000259" key="5">
    <source>
        <dbReference type="PROSITE" id="PS51464"/>
    </source>
</evidence>